<reference evidence="2 3" key="1">
    <citation type="journal article" date="2019" name="Nat. Ecol. Evol.">
        <title>Megaphylogeny resolves global patterns of mushroom evolution.</title>
        <authorList>
            <person name="Varga T."/>
            <person name="Krizsan K."/>
            <person name="Foldi C."/>
            <person name="Dima B."/>
            <person name="Sanchez-Garcia M."/>
            <person name="Sanchez-Ramirez S."/>
            <person name="Szollosi G.J."/>
            <person name="Szarkandi J.G."/>
            <person name="Papp V."/>
            <person name="Albert L."/>
            <person name="Andreopoulos W."/>
            <person name="Angelini C."/>
            <person name="Antonin V."/>
            <person name="Barry K.W."/>
            <person name="Bougher N.L."/>
            <person name="Buchanan P."/>
            <person name="Buyck B."/>
            <person name="Bense V."/>
            <person name="Catcheside P."/>
            <person name="Chovatia M."/>
            <person name="Cooper J."/>
            <person name="Damon W."/>
            <person name="Desjardin D."/>
            <person name="Finy P."/>
            <person name="Geml J."/>
            <person name="Haridas S."/>
            <person name="Hughes K."/>
            <person name="Justo A."/>
            <person name="Karasinski D."/>
            <person name="Kautmanova I."/>
            <person name="Kiss B."/>
            <person name="Kocsube S."/>
            <person name="Kotiranta H."/>
            <person name="LaButti K.M."/>
            <person name="Lechner B.E."/>
            <person name="Liimatainen K."/>
            <person name="Lipzen A."/>
            <person name="Lukacs Z."/>
            <person name="Mihaltcheva S."/>
            <person name="Morgado L.N."/>
            <person name="Niskanen T."/>
            <person name="Noordeloos M.E."/>
            <person name="Ohm R.A."/>
            <person name="Ortiz-Santana B."/>
            <person name="Ovrebo C."/>
            <person name="Racz N."/>
            <person name="Riley R."/>
            <person name="Savchenko A."/>
            <person name="Shiryaev A."/>
            <person name="Soop K."/>
            <person name="Spirin V."/>
            <person name="Szebenyi C."/>
            <person name="Tomsovsky M."/>
            <person name="Tulloss R.E."/>
            <person name="Uehling J."/>
            <person name="Grigoriev I.V."/>
            <person name="Vagvolgyi C."/>
            <person name="Papp T."/>
            <person name="Martin F.M."/>
            <person name="Miettinen O."/>
            <person name="Hibbett D.S."/>
            <person name="Nagy L.G."/>
        </authorList>
    </citation>
    <scope>NUCLEOTIDE SEQUENCE [LARGE SCALE GENOMIC DNA]</scope>
    <source>
        <strain evidence="2 3">CBS 962.96</strain>
    </source>
</reference>
<accession>A0A4V4HFQ5</accession>
<protein>
    <submittedName>
        <fullName evidence="2">Uncharacterized protein</fullName>
    </submittedName>
</protein>
<evidence type="ECO:0000256" key="1">
    <source>
        <dbReference type="SAM" id="MobiDB-lite"/>
    </source>
</evidence>
<feature type="compositionally biased region" description="Basic and acidic residues" evidence="1">
    <location>
        <begin position="97"/>
        <end position="106"/>
    </location>
</feature>
<feature type="region of interest" description="Disordered" evidence="1">
    <location>
        <begin position="48"/>
        <end position="119"/>
    </location>
</feature>
<evidence type="ECO:0000313" key="2">
    <source>
        <dbReference type="EMBL" id="THU95865.1"/>
    </source>
</evidence>
<evidence type="ECO:0000313" key="3">
    <source>
        <dbReference type="Proteomes" id="UP000297245"/>
    </source>
</evidence>
<sequence>MPSKSLSPTAPPKSITTSSKLTESVGGVCALGGASRGCVPFNSTRIITPPTSDGLNTETRNQQCVQQQDELQEEPQNSTRTVEKQKRAYSSIANALSKHELSDQGRGRGSAPRGHVSAFTSTQSTRSVLVIIPLLVYLW</sequence>
<feature type="compositionally biased region" description="Polar residues" evidence="1">
    <location>
        <begin position="48"/>
        <end position="61"/>
    </location>
</feature>
<feature type="region of interest" description="Disordered" evidence="1">
    <location>
        <begin position="1"/>
        <end position="22"/>
    </location>
</feature>
<proteinExistence type="predicted"/>
<organism evidence="2 3">
    <name type="scientific">Dendrothele bispora (strain CBS 962.96)</name>
    <dbReference type="NCBI Taxonomy" id="1314807"/>
    <lineage>
        <taxon>Eukaryota</taxon>
        <taxon>Fungi</taxon>
        <taxon>Dikarya</taxon>
        <taxon>Basidiomycota</taxon>
        <taxon>Agaricomycotina</taxon>
        <taxon>Agaricomycetes</taxon>
        <taxon>Agaricomycetidae</taxon>
        <taxon>Agaricales</taxon>
        <taxon>Agaricales incertae sedis</taxon>
        <taxon>Dendrothele</taxon>
    </lineage>
</organism>
<keyword evidence="3" id="KW-1185">Reference proteome</keyword>
<name>A0A4V4HFQ5_DENBC</name>
<dbReference type="EMBL" id="ML179190">
    <property type="protein sequence ID" value="THU95865.1"/>
    <property type="molecule type" value="Genomic_DNA"/>
</dbReference>
<dbReference type="Proteomes" id="UP000297245">
    <property type="component" value="Unassembled WGS sequence"/>
</dbReference>
<dbReference type="AlphaFoldDB" id="A0A4V4HFQ5"/>
<gene>
    <name evidence="2" type="ORF">K435DRAFT_859131</name>
</gene>